<comment type="caution">
    <text evidence="8">The sequence shown here is derived from an EMBL/GenBank/DDBJ whole genome shotgun (WGS) entry which is preliminary data.</text>
</comment>
<protein>
    <submittedName>
        <fullName evidence="8">G-type lectin S-receptor-like serine/threonine-protein kinase SD2-5</fullName>
    </submittedName>
</protein>
<keyword evidence="3" id="KW-0325">Glycoprotein</keyword>
<dbReference type="SMART" id="SM00108">
    <property type="entry name" value="B_lectin"/>
    <property type="match status" value="1"/>
</dbReference>
<sequence>MDQWGLVRFMGSISVFVLLFPGGCKAGIQSVGKIYPGFQGSQMTWINLDGMFLISNNSDFAFGFTTTEDVTQFLLTIVHLGSSKVIWSANRGSPVSNSDKFIFGDDGKVSLQKGEDVVWAADTGSKRVSAIEMQDSGNLVLLGNDTSVLWQSFSHPTNTLISKQDFVDGMKLVSDPNSNNLTHILEMKSGDMILSAGFQTPQPYWSVQKESRITINQGGGEVAVASLSGNSWRFYDGNKVFLSQFIFSDSVDANATWIAVLGNDGFISFYNLDEGGGASQTKIPSDQCSVPEPCNALFVCSGNNVCQCPSGLSTLSNCQTGVVSTCDGSHDSTELVSVGDGLTYFSLRFLPPSSRTNMEGCKSACQSNCSCLAFFFQNSSGNCFLFSDIGSFQNSKAGPSFVAYIKVLSDGGSGSNAGGGGSSKKSFPIVVIIVTATLITICEKSHFPSYAFKMMEEGKLREILDSKLRFDKDDERVSTSIKVALWCIQEDMHLRPSMTRVVQMLEGLSPVPMPPTSSPLGSRLFSSFFKSTSGEGTSSGPSDSNSDAYLSAAQLSGPR</sequence>
<keyword evidence="1 5" id="KW-0732">Signal</keyword>
<dbReference type="GO" id="GO:0016301">
    <property type="term" value="F:kinase activity"/>
    <property type="evidence" value="ECO:0007669"/>
    <property type="project" value="UniProtKB-KW"/>
</dbReference>
<dbReference type="Pfam" id="PF01453">
    <property type="entry name" value="B_lectin"/>
    <property type="match status" value="1"/>
</dbReference>
<dbReference type="SUPFAM" id="SSF56112">
    <property type="entry name" value="Protein kinase-like (PK-like)"/>
    <property type="match status" value="1"/>
</dbReference>
<feature type="domain" description="Apple" evidence="7">
    <location>
        <begin position="326"/>
        <end position="409"/>
    </location>
</feature>
<dbReference type="InterPro" id="IPR036426">
    <property type="entry name" value="Bulb-type_lectin_dom_sf"/>
</dbReference>
<dbReference type="PANTHER" id="PTHR47976">
    <property type="entry name" value="G-TYPE LECTIN S-RECEPTOR-LIKE SERINE/THREONINE-PROTEIN KINASE SD2-5"/>
    <property type="match status" value="1"/>
</dbReference>
<dbReference type="STRING" id="43335.A0A4U5QLG3"/>
<feature type="domain" description="Bulb-type lectin" evidence="6">
    <location>
        <begin position="39"/>
        <end position="154"/>
    </location>
</feature>
<proteinExistence type="predicted"/>
<dbReference type="InterPro" id="IPR051343">
    <property type="entry name" value="G-type_lectin_kinases/EP1-like"/>
</dbReference>
<keyword evidence="2" id="KW-1015">Disulfide bond</keyword>
<evidence type="ECO:0000259" key="7">
    <source>
        <dbReference type="PROSITE" id="PS50948"/>
    </source>
</evidence>
<dbReference type="CDD" id="cd00028">
    <property type="entry name" value="B_lectin"/>
    <property type="match status" value="1"/>
</dbReference>
<feature type="compositionally biased region" description="Low complexity" evidence="4">
    <location>
        <begin position="531"/>
        <end position="544"/>
    </location>
</feature>
<feature type="region of interest" description="Disordered" evidence="4">
    <location>
        <begin position="531"/>
        <end position="559"/>
    </location>
</feature>
<evidence type="ECO:0000256" key="2">
    <source>
        <dbReference type="ARBA" id="ARBA00023157"/>
    </source>
</evidence>
<evidence type="ECO:0000256" key="4">
    <source>
        <dbReference type="SAM" id="MobiDB-lite"/>
    </source>
</evidence>
<feature type="chain" id="PRO_5020292878" evidence="5">
    <location>
        <begin position="27"/>
        <end position="559"/>
    </location>
</feature>
<evidence type="ECO:0000259" key="6">
    <source>
        <dbReference type="PROSITE" id="PS50927"/>
    </source>
</evidence>
<dbReference type="SUPFAM" id="SSF51110">
    <property type="entry name" value="alpha-D-mannose-specific plant lectins"/>
    <property type="match status" value="1"/>
</dbReference>
<dbReference type="PROSITE" id="PS50948">
    <property type="entry name" value="PAN"/>
    <property type="match status" value="1"/>
</dbReference>
<dbReference type="EMBL" id="RCHU01000217">
    <property type="protein sequence ID" value="TKS11079.1"/>
    <property type="molecule type" value="Genomic_DNA"/>
</dbReference>
<dbReference type="InterPro" id="IPR003609">
    <property type="entry name" value="Pan_app"/>
</dbReference>
<dbReference type="Gene3D" id="2.90.10.10">
    <property type="entry name" value="Bulb-type lectin domain"/>
    <property type="match status" value="1"/>
</dbReference>
<reference evidence="8" key="1">
    <citation type="submission" date="2018-10" db="EMBL/GenBank/DDBJ databases">
        <title>Population genomic analysis revealed the cold adaptation of white poplar.</title>
        <authorList>
            <person name="Liu Y.-J."/>
        </authorList>
    </citation>
    <scope>NUCLEOTIDE SEQUENCE [LARGE SCALE GENOMIC DNA]</scope>
    <source>
        <strain evidence="8">PAL-ZL1</strain>
    </source>
</reference>
<dbReference type="Gene3D" id="3.50.4.10">
    <property type="entry name" value="Hepatocyte Growth Factor"/>
    <property type="match status" value="1"/>
</dbReference>
<keyword evidence="8" id="KW-0418">Kinase</keyword>
<evidence type="ECO:0000256" key="1">
    <source>
        <dbReference type="ARBA" id="ARBA00022729"/>
    </source>
</evidence>
<keyword evidence="8" id="KW-0675">Receptor</keyword>
<dbReference type="AlphaFoldDB" id="A0A4U5QLG3"/>
<evidence type="ECO:0000313" key="8">
    <source>
        <dbReference type="EMBL" id="TKS11079.1"/>
    </source>
</evidence>
<name>A0A4U5QLG3_POPAL</name>
<dbReference type="Gene3D" id="1.10.510.10">
    <property type="entry name" value="Transferase(Phosphotransferase) domain 1"/>
    <property type="match status" value="1"/>
</dbReference>
<dbReference type="SMART" id="SM00473">
    <property type="entry name" value="PAN_AP"/>
    <property type="match status" value="1"/>
</dbReference>
<dbReference type="GO" id="GO:0030246">
    <property type="term" value="F:carbohydrate binding"/>
    <property type="evidence" value="ECO:0007669"/>
    <property type="project" value="UniProtKB-KW"/>
</dbReference>
<dbReference type="CDD" id="cd01098">
    <property type="entry name" value="PAN_AP_plant"/>
    <property type="match status" value="1"/>
</dbReference>
<dbReference type="InterPro" id="IPR001480">
    <property type="entry name" value="Bulb-type_lectin_dom"/>
</dbReference>
<feature type="signal peptide" evidence="5">
    <location>
        <begin position="1"/>
        <end position="26"/>
    </location>
</feature>
<gene>
    <name evidence="8" type="ORF">D5086_0000076810</name>
</gene>
<dbReference type="PANTHER" id="PTHR47976:SF1">
    <property type="entry name" value="G-TYPE LECTIN S-RECEPTOR-LIKE SERINE_THREONINE-PROTEIN KINASE SD2-5"/>
    <property type="match status" value="1"/>
</dbReference>
<dbReference type="InterPro" id="IPR011009">
    <property type="entry name" value="Kinase-like_dom_sf"/>
</dbReference>
<evidence type="ECO:0000256" key="3">
    <source>
        <dbReference type="ARBA" id="ARBA00023180"/>
    </source>
</evidence>
<keyword evidence="8" id="KW-0808">Transferase</keyword>
<dbReference type="Pfam" id="PF08276">
    <property type="entry name" value="PAN_2"/>
    <property type="match status" value="1"/>
</dbReference>
<keyword evidence="8" id="KW-0430">Lectin</keyword>
<dbReference type="PROSITE" id="PS50927">
    <property type="entry name" value="BULB_LECTIN"/>
    <property type="match status" value="1"/>
</dbReference>
<organism evidence="8">
    <name type="scientific">Populus alba</name>
    <name type="common">White poplar</name>
    <dbReference type="NCBI Taxonomy" id="43335"/>
    <lineage>
        <taxon>Eukaryota</taxon>
        <taxon>Viridiplantae</taxon>
        <taxon>Streptophyta</taxon>
        <taxon>Embryophyta</taxon>
        <taxon>Tracheophyta</taxon>
        <taxon>Spermatophyta</taxon>
        <taxon>Magnoliopsida</taxon>
        <taxon>eudicotyledons</taxon>
        <taxon>Gunneridae</taxon>
        <taxon>Pentapetalae</taxon>
        <taxon>rosids</taxon>
        <taxon>fabids</taxon>
        <taxon>Malpighiales</taxon>
        <taxon>Salicaceae</taxon>
        <taxon>Saliceae</taxon>
        <taxon>Populus</taxon>
    </lineage>
</organism>
<evidence type="ECO:0000256" key="5">
    <source>
        <dbReference type="SAM" id="SignalP"/>
    </source>
</evidence>
<accession>A0A4U5QLG3</accession>